<evidence type="ECO:0000259" key="4">
    <source>
        <dbReference type="Pfam" id="PF18971"/>
    </source>
</evidence>
<gene>
    <name evidence="5" type="ORF">L931_05095</name>
</gene>
<proteinExistence type="predicted"/>
<sequence length="1181" mass="131390">MTNETIDQQPQTEAAFNPQQFINNLQVAFLKVDNAVASYDPDQKPIVDKNDRDNRQAFDGISQLREEYSNKAIKNPAKKNQYFSDFINKSNDLINKDALIDVESSTKSFQKFGDQRYRIFTSWVSHQNDPSKINTRSIRDFMEHTIQPPIPDDKEKAEFLKSAKQSFAGIIIGNQIRTDQKFMGVFDESLKERQEAEKNGGPTGGDWLDIFLSFIFDKKQSSDVKEAINQEPVPHVQPDIATSTTHIQGLPPESRDLLDERGNFSKFTLGDMEMLDVEGVADMDPNYKFNQLLIHNNTLSSVLMGSHNGIEPEKVSLLYAGNGGFGAKHDWNATVGYKDQQGNNVATIINVHMKNGSGLVIAGGEKGINNPSFYLYKEDQLTGSQRALSQEEIQNKIDFMEFLAQNNAKLDSLSEKEKEKFRNEIKDFQKDSKPYLDALGNDRIAFVSKKDPKHSALITEFNKGDLSYTLKDYGKKADKALDREKNVTLQGNLKHDGVMFVNYSNFKYTNASKSPNKGVGVTNGVSHLEAGFSKVAVFNLPNLNNLAITSVVRWDLEDKLIAKGLSPQEANKLVKDFLSSNKELVGKALNFNKAVAEAKNTGNYDEVKRAQKDLEKSLKKREHLEKDVAKNLESKSGNKNKMEAKAQANSQKDEIFALINKEANRDARAIAYAQNLKGIKRELSDKLENINKDLKDFSKSFDEFKNGKNKDFSKAEETLKALKGSVKDLGINPEWISKVENLNAALNEFKSGKNKDFSKVTQAKSDLENSIKDVIINQKITDKVDNLNQAVSVAKIAGDFSGVEQALADLKNFSKEQLAQQAQKNESFNVGKSEIYQSVKNGVNGTLVGNGLSQAEATTLSKNFSDIKKELNAKLFGNFNNNNNNGLKNSTEPIYAKVNKKKTGQVASPEEPIYTQVAKKVNAKIDQLNQAASGFGGVGQAGFPLKRHDKVDDLSKVGRSVSPEPIYATIDDLGGPFPLKRHDKVDDLSKVGRSREQELTQKIDNLSQAVSEAKAGFFGNLEQTIDNLKDFTKNNPVNLWAENAKKVPASLSAKLDNYATNSHTRINSNIQNGAINEKATGMLTQKNPEWLKLVNDKIVAHNVGSVPLSEYDKIGFNQKNMKDYSDSFKFSTKLNNAVKDVKSGFTQFLANAFSTGYYSLARENAEHGIKNANTKGGFQKS</sequence>
<dbReference type="PRINTS" id="PR01553">
    <property type="entry name" value="TYPE4SSCAGA"/>
</dbReference>
<organism evidence="5 6">
    <name type="scientific">Helicobacter pylori PZ5024</name>
    <dbReference type="NCBI Taxonomy" id="1337391"/>
    <lineage>
        <taxon>Bacteria</taxon>
        <taxon>Pseudomonadati</taxon>
        <taxon>Campylobacterota</taxon>
        <taxon>Epsilonproteobacteria</taxon>
        <taxon>Campylobacterales</taxon>
        <taxon>Helicobacteraceae</taxon>
        <taxon>Helicobacter</taxon>
    </lineage>
</organism>
<dbReference type="GO" id="GO:0019534">
    <property type="term" value="F:toxin transmembrane transporter activity"/>
    <property type="evidence" value="ECO:0007669"/>
    <property type="project" value="InterPro"/>
</dbReference>
<feature type="coiled-coil region" evidence="1">
    <location>
        <begin position="673"/>
        <end position="700"/>
    </location>
</feature>
<comment type="caution">
    <text evidence="5">The sequence shown here is derived from an EMBL/GenBank/DDBJ whole genome shotgun (WGS) entry which is preliminary data.</text>
</comment>
<dbReference type="PATRIC" id="fig|1337391.3.peg.882"/>
<evidence type="ECO:0000259" key="3">
    <source>
        <dbReference type="Pfam" id="PF03507"/>
    </source>
</evidence>
<dbReference type="Gene3D" id="1.20.120.1270">
    <property type="entry name" value="CagA exotoxin domain III"/>
    <property type="match status" value="4"/>
</dbReference>
<feature type="region of interest" description="Disordered" evidence="2">
    <location>
        <begin position="625"/>
        <end position="647"/>
    </location>
</feature>
<dbReference type="Pfam" id="PF03507">
    <property type="entry name" value="CagA"/>
    <property type="match status" value="2"/>
</dbReference>
<evidence type="ECO:0000313" key="5">
    <source>
        <dbReference type="EMBL" id="EQD97625.1"/>
    </source>
</evidence>
<evidence type="ECO:0000313" key="6">
    <source>
        <dbReference type="Proteomes" id="UP000015645"/>
    </source>
</evidence>
<dbReference type="NCBIfam" id="NF033422">
    <property type="entry name" value="onco_T4SS_CagA"/>
    <property type="match status" value="1"/>
</dbReference>
<name>T2SZC2_HELPX</name>
<dbReference type="Gene3D" id="1.10.357.130">
    <property type="match status" value="1"/>
</dbReference>
<feature type="domain" description="CagA exotoxin phosphopeptide substrate mimic region" evidence="3">
    <location>
        <begin position="974"/>
        <end position="1006"/>
    </location>
</feature>
<dbReference type="InterPro" id="IPR005169">
    <property type="entry name" value="CagA_C"/>
</dbReference>
<evidence type="ECO:0000256" key="1">
    <source>
        <dbReference type="SAM" id="Coils"/>
    </source>
</evidence>
<dbReference type="Pfam" id="PF18971">
    <property type="entry name" value="CagA_N"/>
    <property type="match status" value="1"/>
</dbReference>
<dbReference type="EMBL" id="ASYS01000186">
    <property type="protein sequence ID" value="EQD97625.1"/>
    <property type="molecule type" value="Genomic_DNA"/>
</dbReference>
<reference evidence="5 6" key="1">
    <citation type="journal article" date="2013" name="Genome Announc.">
        <title>Draft Genome Sequences of Helicobacter pylori Strains Isolated from Regions of Low and High Gastric Cancer Risk in Colombia.</title>
        <authorList>
            <person name="Sheh A."/>
            <person name="Piazuelo M.B."/>
            <person name="Wilson K.T."/>
            <person name="Correa P."/>
            <person name="Fox J.G."/>
        </authorList>
    </citation>
    <scope>NUCLEOTIDE SEQUENCE [LARGE SCALE GENOMIC DNA]</scope>
    <source>
        <strain evidence="5 6">PZ5024</strain>
    </source>
</reference>
<feature type="domain" description="CagA exotoxin phosphopeptide substrate mimic region" evidence="3">
    <location>
        <begin position="936"/>
        <end position="973"/>
    </location>
</feature>
<accession>T2SZC2</accession>
<dbReference type="InterPro" id="IPR004355">
    <property type="entry name" value="IVSec_CagA"/>
</dbReference>
<dbReference type="InterPro" id="IPR045157">
    <property type="entry name" value="CagA_N"/>
</dbReference>
<protein>
    <submittedName>
        <fullName evidence="5">Cytochrome C oxidase subunit II</fullName>
    </submittedName>
</protein>
<dbReference type="AlphaFoldDB" id="T2SZC2"/>
<feature type="domain" description="CagA N-terminal" evidence="4">
    <location>
        <begin position="1"/>
        <end position="870"/>
    </location>
</feature>
<evidence type="ECO:0000256" key="2">
    <source>
        <dbReference type="SAM" id="MobiDB-lite"/>
    </source>
</evidence>
<keyword evidence="1" id="KW-0175">Coiled coil</keyword>
<dbReference type="Proteomes" id="UP000015645">
    <property type="component" value="Unassembled WGS sequence"/>
</dbReference>